<feature type="compositionally biased region" description="Basic and acidic residues" evidence="1">
    <location>
        <begin position="109"/>
        <end position="124"/>
    </location>
</feature>
<organism evidence="2 3">
    <name type="scientific">Colletotrichum musicola</name>
    <dbReference type="NCBI Taxonomy" id="2175873"/>
    <lineage>
        <taxon>Eukaryota</taxon>
        <taxon>Fungi</taxon>
        <taxon>Dikarya</taxon>
        <taxon>Ascomycota</taxon>
        <taxon>Pezizomycotina</taxon>
        <taxon>Sordariomycetes</taxon>
        <taxon>Hypocreomycetidae</taxon>
        <taxon>Glomerellales</taxon>
        <taxon>Glomerellaceae</taxon>
        <taxon>Colletotrichum</taxon>
        <taxon>Colletotrichum orchidearum species complex</taxon>
    </lineage>
</organism>
<evidence type="ECO:0000313" key="3">
    <source>
        <dbReference type="Proteomes" id="UP000639643"/>
    </source>
</evidence>
<proteinExistence type="predicted"/>
<dbReference type="EMBL" id="WIGM01000207">
    <property type="protein sequence ID" value="KAF6833888.1"/>
    <property type="molecule type" value="Genomic_DNA"/>
</dbReference>
<dbReference type="AlphaFoldDB" id="A0A8H6KMY7"/>
<name>A0A8H6KMY7_9PEZI</name>
<gene>
    <name evidence="2" type="ORF">CMUS01_06393</name>
</gene>
<dbReference type="Proteomes" id="UP000639643">
    <property type="component" value="Unassembled WGS sequence"/>
</dbReference>
<evidence type="ECO:0000256" key="1">
    <source>
        <dbReference type="SAM" id="MobiDB-lite"/>
    </source>
</evidence>
<comment type="caution">
    <text evidence="2">The sequence shown here is derived from an EMBL/GenBank/DDBJ whole genome shotgun (WGS) entry which is preliminary data.</text>
</comment>
<feature type="region of interest" description="Disordered" evidence="1">
    <location>
        <begin position="1"/>
        <end position="20"/>
    </location>
</feature>
<feature type="region of interest" description="Disordered" evidence="1">
    <location>
        <begin position="28"/>
        <end position="162"/>
    </location>
</feature>
<feature type="compositionally biased region" description="Polar residues" evidence="1">
    <location>
        <begin position="1"/>
        <end position="14"/>
    </location>
</feature>
<protein>
    <submittedName>
        <fullName evidence="2">Uncharacterized protein</fullName>
    </submittedName>
</protein>
<evidence type="ECO:0000313" key="2">
    <source>
        <dbReference type="EMBL" id="KAF6833888.1"/>
    </source>
</evidence>
<sequence>MIRTTAKQASNRNPISAECGFERVRRPTNWTVRGEQPAASHTVDRPPRTNPIELQPIPRTGVLRQQGALRQDCHVEASQGHASLLTPAVKAAPSRAPSRHPRPQVIIRGGEDGPDPRPAHETRRFGPSRTIGPDGGADRSNVKPRHHCPPPSASQKWRGELC</sequence>
<reference evidence="2" key="1">
    <citation type="journal article" date="2020" name="Phytopathology">
        <title>Genome Sequence Resources of Colletotrichum truncatum, C. plurivorum, C. musicola, and C. sojae: Four Species Pathogenic to Soybean (Glycine max).</title>
        <authorList>
            <person name="Rogerio F."/>
            <person name="Boufleur T.R."/>
            <person name="Ciampi-Guillardi M."/>
            <person name="Sukno S.A."/>
            <person name="Thon M.R."/>
            <person name="Massola Junior N.S."/>
            <person name="Baroncelli R."/>
        </authorList>
    </citation>
    <scope>NUCLEOTIDE SEQUENCE</scope>
    <source>
        <strain evidence="2">LFN0074</strain>
    </source>
</reference>
<accession>A0A8H6KMY7</accession>
<keyword evidence="3" id="KW-1185">Reference proteome</keyword>